<dbReference type="Pfam" id="PF02776">
    <property type="entry name" value="TPP_enzyme_N"/>
    <property type="match status" value="1"/>
</dbReference>
<proteinExistence type="inferred from homology"/>
<keyword evidence="9" id="KW-1185">Reference proteome</keyword>
<dbReference type="Gene3D" id="3.40.50.1220">
    <property type="entry name" value="TPP-binding domain"/>
    <property type="match status" value="1"/>
</dbReference>
<dbReference type="InterPro" id="IPR045229">
    <property type="entry name" value="TPP_enz"/>
</dbReference>
<accession>A0ABT7C897</accession>
<dbReference type="CDD" id="cd07035">
    <property type="entry name" value="TPP_PYR_POX_like"/>
    <property type="match status" value="1"/>
</dbReference>
<dbReference type="PANTHER" id="PTHR18968:SF167">
    <property type="entry name" value="ACETOLACTATE SYNTHASE LARGE SUBUNIT ILVB2-RELATED"/>
    <property type="match status" value="1"/>
</dbReference>
<reference evidence="8" key="1">
    <citation type="submission" date="2018-03" db="EMBL/GenBank/DDBJ databases">
        <authorList>
            <person name="Nunes O.C."/>
            <person name="Lopes A.R."/>
            <person name="Froufe H."/>
            <person name="Munoz-Merida A."/>
            <person name="Barroso C."/>
            <person name="Egas C."/>
        </authorList>
    </citation>
    <scope>NUCLEOTIDE SEQUENCE</scope>
    <source>
        <strain evidence="8">ON4</strain>
    </source>
</reference>
<dbReference type="InterPro" id="IPR029035">
    <property type="entry name" value="DHS-like_NAD/FAD-binding_dom"/>
</dbReference>
<comment type="similarity">
    <text evidence="1 3">Belongs to the TPP enzyme family.</text>
</comment>
<dbReference type="SUPFAM" id="SSF52518">
    <property type="entry name" value="Thiamin diphosphate-binding fold (THDP-binding)"/>
    <property type="match status" value="2"/>
</dbReference>
<evidence type="ECO:0000256" key="1">
    <source>
        <dbReference type="ARBA" id="ARBA00007812"/>
    </source>
</evidence>
<dbReference type="CDD" id="cd00568">
    <property type="entry name" value="TPP_enzymes"/>
    <property type="match status" value="1"/>
</dbReference>
<dbReference type="PROSITE" id="PS00187">
    <property type="entry name" value="TPP_ENZYMES"/>
    <property type="match status" value="1"/>
</dbReference>
<feature type="domain" description="Thiamine pyrophosphate enzyme central" evidence="5">
    <location>
        <begin position="197"/>
        <end position="327"/>
    </location>
</feature>
<evidence type="ECO:0000313" key="8">
    <source>
        <dbReference type="EMBL" id="MDJ1371404.1"/>
    </source>
</evidence>
<dbReference type="EMBL" id="PXVD01000012">
    <property type="protein sequence ID" value="MDJ1371404.1"/>
    <property type="molecule type" value="Genomic_DNA"/>
</dbReference>
<dbReference type="InterPro" id="IPR012000">
    <property type="entry name" value="Thiamin_PyroP_enz_cen_dom"/>
</dbReference>
<dbReference type="InterPro" id="IPR012001">
    <property type="entry name" value="Thiamin_PyroP_enz_TPP-bd_dom"/>
</dbReference>
<dbReference type="InterPro" id="IPR029061">
    <property type="entry name" value="THDP-binding"/>
</dbReference>
<dbReference type="InterPro" id="IPR011766">
    <property type="entry name" value="TPP_enzyme_TPP-bd"/>
</dbReference>
<evidence type="ECO:0000259" key="7">
    <source>
        <dbReference type="Pfam" id="PF02776"/>
    </source>
</evidence>
<sequence>MVVVTANVGRDILTTIRNYGIDTVFGIPGTHNLEFYRHLPELDIRWITTRHEQGAGFGADGWSLQTGLPGVVITTSGPGMLNALGSVANAYAESRPLIVLTPGVPLGEEFADIGSLHETKDSVAAAAAVSEWARRVRSGTEAVQAVHDAFEHFRTGRPRPVVIEVPLNILEGESDCPAELLEAKPAPAPAAGDDQLIQAAAEILAGAERPVILAGGGSVQASAAVLELAQLLDAPVVTSLNGRGVIPETHPLAVGATLRLKAAHRLVNGADALLAIGTKIGEAELWWGPLEPSGKVVRVDRLDSQLDKNLPADVGIRGDSRSIVPALRERLAAQSTFDAARPSHASGADRAAAAREEIERESREWSPEIAGLSDAIAAAIPENVVLGADSSQVCYYGTANHVPLNHPNSYLYMATYATLGYGLPAAIGAKLGAPERPVVAVIGDGALMFSIQELMTASQESLDLVVVCVDNGGYREIEQNEADRGIEPIGVRLVQPNWPQLADAFGWEGSTASSPAEVTESIRRAIAEGGRHFIHVPFAEFESKEIDAA</sequence>
<dbReference type="Gene3D" id="3.40.50.970">
    <property type="match status" value="2"/>
</dbReference>
<feature type="region of interest" description="Disordered" evidence="4">
    <location>
        <begin position="338"/>
        <end position="357"/>
    </location>
</feature>
<evidence type="ECO:0000256" key="2">
    <source>
        <dbReference type="ARBA" id="ARBA00023052"/>
    </source>
</evidence>
<dbReference type="Pfam" id="PF02775">
    <property type="entry name" value="TPP_enzyme_C"/>
    <property type="match status" value="1"/>
</dbReference>
<dbReference type="InterPro" id="IPR000399">
    <property type="entry name" value="TPP-bd_CS"/>
</dbReference>
<comment type="caution">
    <text evidence="8">The sequence shown here is derived from an EMBL/GenBank/DDBJ whole genome shotgun (WGS) entry which is preliminary data.</text>
</comment>
<feature type="domain" description="Thiamine pyrophosphate enzyme TPP-binding" evidence="6">
    <location>
        <begin position="397"/>
        <end position="536"/>
    </location>
</feature>
<organism evidence="8 9">
    <name type="scientific">Gulosibacter molinativorax</name>
    <dbReference type="NCBI Taxonomy" id="256821"/>
    <lineage>
        <taxon>Bacteria</taxon>
        <taxon>Bacillati</taxon>
        <taxon>Actinomycetota</taxon>
        <taxon>Actinomycetes</taxon>
        <taxon>Micrococcales</taxon>
        <taxon>Microbacteriaceae</taxon>
        <taxon>Gulosibacter</taxon>
    </lineage>
</organism>
<evidence type="ECO:0000259" key="5">
    <source>
        <dbReference type="Pfam" id="PF00205"/>
    </source>
</evidence>
<dbReference type="PANTHER" id="PTHR18968">
    <property type="entry name" value="THIAMINE PYROPHOSPHATE ENZYMES"/>
    <property type="match status" value="1"/>
</dbReference>
<evidence type="ECO:0000313" key="9">
    <source>
        <dbReference type="Proteomes" id="UP001170379"/>
    </source>
</evidence>
<dbReference type="Pfam" id="PF00205">
    <property type="entry name" value="TPP_enzyme_M"/>
    <property type="match status" value="1"/>
</dbReference>
<gene>
    <name evidence="8" type="ORF">C7K25_08490</name>
</gene>
<name>A0ABT7C897_9MICO</name>
<keyword evidence="2 3" id="KW-0786">Thiamine pyrophosphate</keyword>
<dbReference type="Proteomes" id="UP001170379">
    <property type="component" value="Unassembled WGS sequence"/>
</dbReference>
<protein>
    <submittedName>
        <fullName evidence="8">Acetolactate synthase</fullName>
    </submittedName>
</protein>
<reference evidence="8" key="2">
    <citation type="journal article" date="2022" name="Sci. Rep.">
        <title>In silico prediction of the enzymes involved in the degradation of the herbicide molinate by Gulosibacter molinativorax ON4T.</title>
        <authorList>
            <person name="Lopes A.R."/>
            <person name="Bunin E."/>
            <person name="Viana A.T."/>
            <person name="Froufe H."/>
            <person name="Munoz-Merida A."/>
            <person name="Pinho D."/>
            <person name="Figueiredo J."/>
            <person name="Barroso C."/>
            <person name="Vaz-Moreira I."/>
            <person name="Bellanger X."/>
            <person name="Egas C."/>
            <person name="Nunes O.C."/>
        </authorList>
    </citation>
    <scope>NUCLEOTIDE SEQUENCE</scope>
    <source>
        <strain evidence="8">ON4</strain>
    </source>
</reference>
<evidence type="ECO:0000259" key="6">
    <source>
        <dbReference type="Pfam" id="PF02775"/>
    </source>
</evidence>
<evidence type="ECO:0000256" key="4">
    <source>
        <dbReference type="SAM" id="MobiDB-lite"/>
    </source>
</evidence>
<evidence type="ECO:0000256" key="3">
    <source>
        <dbReference type="RuleBase" id="RU362132"/>
    </source>
</evidence>
<dbReference type="SUPFAM" id="SSF52467">
    <property type="entry name" value="DHS-like NAD/FAD-binding domain"/>
    <property type="match status" value="1"/>
</dbReference>
<feature type="domain" description="Thiamine pyrophosphate enzyme N-terminal TPP-binding" evidence="7">
    <location>
        <begin position="7"/>
        <end position="109"/>
    </location>
</feature>